<dbReference type="PANTHER" id="PTHR24304">
    <property type="entry name" value="CYTOCHROME P450 FAMILY 7"/>
    <property type="match status" value="1"/>
</dbReference>
<keyword evidence="17" id="KW-0753">Steroid metabolism</keyword>
<keyword evidence="10 21" id="KW-0560">Oxidoreductase</keyword>
<protein>
    <recommendedName>
        <fullName evidence="18">sterol 14alpha-demethylase</fullName>
        <ecNumber evidence="18">1.14.14.154</ecNumber>
    </recommendedName>
</protein>
<gene>
    <name evidence="24" type="ORF">AXG93_2035s1310</name>
    <name evidence="23" type="ORF">Mp_7g11810</name>
</gene>
<dbReference type="AlphaFoldDB" id="A0A176VPB2"/>
<keyword evidence="5" id="KW-0489">Methyltransferase</keyword>
<dbReference type="Proteomes" id="UP001162541">
    <property type="component" value="Chromosome 7"/>
</dbReference>
<comment type="similarity">
    <text evidence="3 21">Belongs to the cytochrome P450 family.</text>
</comment>
<dbReference type="PRINTS" id="PR00465">
    <property type="entry name" value="EP450IV"/>
</dbReference>
<dbReference type="InterPro" id="IPR050529">
    <property type="entry name" value="CYP450_sterol_14alpha_dmase"/>
</dbReference>
<feature type="transmembrane region" description="Helical" evidence="22">
    <location>
        <begin position="12"/>
        <end position="30"/>
    </location>
</feature>
<organism evidence="24 25">
    <name type="scientific">Marchantia polymorpha subsp. ruderalis</name>
    <dbReference type="NCBI Taxonomy" id="1480154"/>
    <lineage>
        <taxon>Eukaryota</taxon>
        <taxon>Viridiplantae</taxon>
        <taxon>Streptophyta</taxon>
        <taxon>Embryophyta</taxon>
        <taxon>Marchantiophyta</taxon>
        <taxon>Marchantiopsida</taxon>
        <taxon>Marchantiidae</taxon>
        <taxon>Marchantiales</taxon>
        <taxon>Marchantiaceae</taxon>
        <taxon>Marchantia</taxon>
    </lineage>
</organism>
<reference evidence="26" key="3">
    <citation type="journal article" date="2020" name="Curr. Biol.">
        <title>Chromatin organization in early land plants reveals an ancestral association between H3K27me3, transposons, and constitutive heterochromatin.</title>
        <authorList>
            <person name="Montgomery S.A."/>
            <person name="Tanizawa Y."/>
            <person name="Galik B."/>
            <person name="Wang N."/>
            <person name="Ito T."/>
            <person name="Mochizuki T."/>
            <person name="Akimcheva S."/>
            <person name="Bowman J.L."/>
            <person name="Cognat V."/>
            <person name="Marechal-Drouard L."/>
            <person name="Ekker H."/>
            <person name="Hong S.F."/>
            <person name="Kohchi T."/>
            <person name="Lin S.S."/>
            <person name="Liu L.D."/>
            <person name="Nakamura Y."/>
            <person name="Valeeva L.R."/>
            <person name="Shakirov E.V."/>
            <person name="Shippen D.E."/>
            <person name="Wei W.L."/>
            <person name="Yagura M."/>
            <person name="Yamaoka S."/>
            <person name="Yamato K.T."/>
            <person name="Liu C."/>
            <person name="Berger F."/>
        </authorList>
    </citation>
    <scope>NUCLEOTIDE SEQUENCE [LARGE SCALE GENOMIC DNA]</scope>
    <source>
        <strain evidence="26">Tak-1</strain>
    </source>
</reference>
<evidence type="ECO:0000256" key="11">
    <source>
        <dbReference type="ARBA" id="ARBA00023004"/>
    </source>
</evidence>
<keyword evidence="16" id="KW-1207">Sterol metabolism</keyword>
<evidence type="ECO:0000256" key="19">
    <source>
        <dbReference type="ARBA" id="ARBA00051013"/>
    </source>
</evidence>
<dbReference type="PANTHER" id="PTHR24304:SF2">
    <property type="entry name" value="24-HYDROXYCHOLESTEROL 7-ALPHA-HYDROXYLASE"/>
    <property type="match status" value="1"/>
</dbReference>
<dbReference type="GO" id="GO:0016020">
    <property type="term" value="C:membrane"/>
    <property type="evidence" value="ECO:0007669"/>
    <property type="project" value="UniProtKB-SubCell"/>
</dbReference>
<evidence type="ECO:0000256" key="3">
    <source>
        <dbReference type="ARBA" id="ARBA00010617"/>
    </source>
</evidence>
<evidence type="ECO:0000256" key="20">
    <source>
        <dbReference type="PIRSR" id="PIRSR602403-1"/>
    </source>
</evidence>
<evidence type="ECO:0000256" key="14">
    <source>
        <dbReference type="ARBA" id="ARBA00023098"/>
    </source>
</evidence>
<feature type="binding site" description="axial binding residue" evidence="20">
    <location>
        <position position="430"/>
    </location>
    <ligand>
        <name>heme</name>
        <dbReference type="ChEBI" id="CHEBI:30413"/>
    </ligand>
    <ligandPart>
        <name>Fe</name>
        <dbReference type="ChEBI" id="CHEBI:18248"/>
    </ligandPart>
</feature>
<name>A0A176VPB2_MARPO</name>
<dbReference type="InterPro" id="IPR017972">
    <property type="entry name" value="Cyt_P450_CS"/>
</dbReference>
<dbReference type="CDD" id="cd11042">
    <property type="entry name" value="CYP51-like"/>
    <property type="match status" value="1"/>
</dbReference>
<comment type="cofactor">
    <cofactor evidence="1 20">
        <name>heme</name>
        <dbReference type="ChEBI" id="CHEBI:30413"/>
    </cofactor>
</comment>
<reference evidence="24 25" key="1">
    <citation type="submission" date="2016-03" db="EMBL/GenBank/DDBJ databases">
        <title>Mechanisms controlling the formation of the plant cell surface in tip-growing cells are functionally conserved among land plants.</title>
        <authorList>
            <person name="Honkanen S."/>
            <person name="Jones V.A."/>
            <person name="Morieri G."/>
            <person name="Champion C."/>
            <person name="Hetherington A.J."/>
            <person name="Kelly S."/>
            <person name="Saint-Marcoux D."/>
            <person name="Proust H."/>
            <person name="Prescott H."/>
            <person name="Dolan L."/>
        </authorList>
    </citation>
    <scope>NUCLEOTIDE SEQUENCE [LARGE SCALE GENOMIC DNA]</scope>
    <source>
        <strain evidence="25">cv. Tak-1 and cv. Tak-2</strain>
        <tissue evidence="24">Whole gametophyte</tissue>
    </source>
</reference>
<evidence type="ECO:0000256" key="17">
    <source>
        <dbReference type="ARBA" id="ARBA00023221"/>
    </source>
</evidence>
<evidence type="ECO:0000313" key="23">
    <source>
        <dbReference type="EMBL" id="BBN17082.1"/>
    </source>
</evidence>
<dbReference type="Proteomes" id="UP000077202">
    <property type="component" value="Unassembled WGS sequence"/>
</dbReference>
<keyword evidence="11 20" id="KW-0408">Iron</keyword>
<dbReference type="InterPro" id="IPR036396">
    <property type="entry name" value="Cyt_P450_sf"/>
</dbReference>
<evidence type="ECO:0000256" key="5">
    <source>
        <dbReference type="ARBA" id="ARBA00022603"/>
    </source>
</evidence>
<dbReference type="GO" id="GO:0032259">
    <property type="term" value="P:methylation"/>
    <property type="evidence" value="ECO:0007669"/>
    <property type="project" value="UniProtKB-KW"/>
</dbReference>
<comment type="catalytic activity">
    <reaction evidence="19">
        <text>a 14alpha-methyl steroid + 3 reduced [NADPH--hemoprotein reductase] + 3 O2 = a Delta(14) steroid + formate + 3 oxidized [NADPH--hemoprotein reductase] + 4 H2O + 4 H(+)</text>
        <dbReference type="Rhea" id="RHEA:54028"/>
        <dbReference type="Rhea" id="RHEA-COMP:11964"/>
        <dbReference type="Rhea" id="RHEA-COMP:11965"/>
        <dbReference type="ChEBI" id="CHEBI:15377"/>
        <dbReference type="ChEBI" id="CHEBI:15378"/>
        <dbReference type="ChEBI" id="CHEBI:15379"/>
        <dbReference type="ChEBI" id="CHEBI:15740"/>
        <dbReference type="ChEBI" id="CHEBI:57618"/>
        <dbReference type="ChEBI" id="CHEBI:58210"/>
        <dbReference type="ChEBI" id="CHEBI:138029"/>
        <dbReference type="ChEBI" id="CHEBI:138031"/>
        <dbReference type="EC" id="1.14.14.154"/>
    </reaction>
</comment>
<dbReference type="PRINTS" id="PR00385">
    <property type="entry name" value="P450"/>
</dbReference>
<dbReference type="Pfam" id="PF00067">
    <property type="entry name" value="p450"/>
    <property type="match status" value="1"/>
</dbReference>
<dbReference type="InterPro" id="IPR001128">
    <property type="entry name" value="Cyt_P450"/>
</dbReference>
<evidence type="ECO:0000256" key="16">
    <source>
        <dbReference type="ARBA" id="ARBA00023166"/>
    </source>
</evidence>
<evidence type="ECO:0000256" key="7">
    <source>
        <dbReference type="ARBA" id="ARBA00022679"/>
    </source>
</evidence>
<keyword evidence="14" id="KW-0443">Lipid metabolism</keyword>
<evidence type="ECO:0000256" key="6">
    <source>
        <dbReference type="ARBA" id="ARBA00022617"/>
    </source>
</evidence>
<keyword evidence="12" id="KW-0756">Sterol biosynthesis</keyword>
<evidence type="ECO:0000256" key="8">
    <source>
        <dbReference type="ARBA" id="ARBA00022723"/>
    </source>
</evidence>
<accession>A0A176VPB2</accession>
<keyword evidence="25" id="KW-1185">Reference proteome</keyword>
<keyword evidence="7" id="KW-0808">Transferase</keyword>
<keyword evidence="13 21" id="KW-0503">Monooxygenase</keyword>
<evidence type="ECO:0000256" key="22">
    <source>
        <dbReference type="SAM" id="Phobius"/>
    </source>
</evidence>
<dbReference type="GO" id="GO:0020037">
    <property type="term" value="F:heme binding"/>
    <property type="evidence" value="ECO:0007669"/>
    <property type="project" value="InterPro"/>
</dbReference>
<evidence type="ECO:0000313" key="25">
    <source>
        <dbReference type="Proteomes" id="UP000077202"/>
    </source>
</evidence>
<dbReference type="EMBL" id="LVLJ01003074">
    <property type="protein sequence ID" value="OAE22748.1"/>
    <property type="molecule type" value="Genomic_DNA"/>
</dbReference>
<comment type="subcellular location">
    <subcellularLocation>
        <location evidence="2">Membrane</location>
        <topology evidence="2">Single-pass membrane protein</topology>
    </subcellularLocation>
</comment>
<evidence type="ECO:0000313" key="26">
    <source>
        <dbReference type="Proteomes" id="UP001162541"/>
    </source>
</evidence>
<dbReference type="EMBL" id="AP019872">
    <property type="protein sequence ID" value="BBN17082.1"/>
    <property type="molecule type" value="Genomic_DNA"/>
</dbReference>
<evidence type="ECO:0000256" key="2">
    <source>
        <dbReference type="ARBA" id="ARBA00004167"/>
    </source>
</evidence>
<keyword evidence="9" id="KW-0752">Steroid biosynthesis</keyword>
<keyword evidence="15 22" id="KW-0472">Membrane</keyword>
<keyword evidence="22" id="KW-1133">Transmembrane helix</keyword>
<evidence type="ECO:0000256" key="4">
    <source>
        <dbReference type="ARBA" id="ARBA00022516"/>
    </source>
</evidence>
<evidence type="ECO:0000256" key="15">
    <source>
        <dbReference type="ARBA" id="ARBA00023136"/>
    </source>
</evidence>
<evidence type="ECO:0000256" key="18">
    <source>
        <dbReference type="ARBA" id="ARBA00038974"/>
    </source>
</evidence>
<keyword evidence="6 20" id="KW-0349">Heme</keyword>
<evidence type="ECO:0000256" key="21">
    <source>
        <dbReference type="RuleBase" id="RU000461"/>
    </source>
</evidence>
<dbReference type="GO" id="GO:0005506">
    <property type="term" value="F:iron ion binding"/>
    <property type="evidence" value="ECO:0007669"/>
    <property type="project" value="InterPro"/>
</dbReference>
<evidence type="ECO:0000256" key="1">
    <source>
        <dbReference type="ARBA" id="ARBA00001971"/>
    </source>
</evidence>
<sequence length="499" mass="56380">MEFPDVLASNQATLYGVLLAGALIFLGLLMRPKSKNLPPVVRTIPVIGGLLKFLNGPVQMAREEYDRLGPVFTCKVLTRNITFLIGPEVSENFFKAPEAEMSQKEVYKFNVPTFGPDVVFAVDYPIRVEQYRFFMEALKVSRLKGYVDAMVEEAQEFTAKWGDEGEVDLKAELEHLIILTASRCLLGIEVRRHLFGEVSELIYDLDQGMVPISVLFPYLPIAVHRKRDKARKRLEEIFGGVIEKRKKSGVQENDMLQSFIDSKYKADGRPTTHSECTGLLIAALFGGQHTSSITSSWMGAYLMNKPSVLAQAQQEQLEMIKKHGEELNHDVICNMDYLARIMKETLRMHPPLVMLLRYAHKDFDVECNGKTYTVPKGHVTAVSPSVAGRLPLVYPNPDNFDPDRYIPGREEDKKAGAFSYIPFGGGRHGCLGETFAYMQIRTIYSVMLRNFEFELVGDFPEVEWNALVVGPKGPIKTKYRRRKLSQADVKTDLLPQSTL</sequence>
<evidence type="ECO:0000256" key="13">
    <source>
        <dbReference type="ARBA" id="ARBA00023033"/>
    </source>
</evidence>
<dbReference type="GO" id="GO:0016126">
    <property type="term" value="P:sterol biosynthetic process"/>
    <property type="evidence" value="ECO:0007669"/>
    <property type="project" value="UniProtKB-KW"/>
</dbReference>
<evidence type="ECO:0000313" key="24">
    <source>
        <dbReference type="EMBL" id="OAE22748.1"/>
    </source>
</evidence>
<evidence type="ECO:0000256" key="12">
    <source>
        <dbReference type="ARBA" id="ARBA00023011"/>
    </source>
</evidence>
<dbReference type="SUPFAM" id="SSF48264">
    <property type="entry name" value="Cytochrome P450"/>
    <property type="match status" value="1"/>
</dbReference>
<evidence type="ECO:0000256" key="9">
    <source>
        <dbReference type="ARBA" id="ARBA00022955"/>
    </source>
</evidence>
<keyword evidence="8 20" id="KW-0479">Metal-binding</keyword>
<dbReference type="FunFam" id="1.10.630.10:FF:000028">
    <property type="entry name" value="Cytochrome p450 51g1"/>
    <property type="match status" value="1"/>
</dbReference>
<dbReference type="PROSITE" id="PS00086">
    <property type="entry name" value="CYTOCHROME_P450"/>
    <property type="match status" value="1"/>
</dbReference>
<proteinExistence type="inferred from homology"/>
<keyword evidence="22" id="KW-0812">Transmembrane</keyword>
<dbReference type="InterPro" id="IPR002403">
    <property type="entry name" value="Cyt_P450_E_grp-IV"/>
</dbReference>
<keyword evidence="4" id="KW-0444">Lipid biosynthesis</keyword>
<dbReference type="GO" id="GO:0008398">
    <property type="term" value="F:sterol 14-demethylase activity"/>
    <property type="evidence" value="ECO:0007669"/>
    <property type="project" value="UniProtKB-EC"/>
</dbReference>
<evidence type="ECO:0000256" key="10">
    <source>
        <dbReference type="ARBA" id="ARBA00023002"/>
    </source>
</evidence>
<dbReference type="Gene3D" id="1.10.630.10">
    <property type="entry name" value="Cytochrome P450"/>
    <property type="match status" value="1"/>
</dbReference>
<dbReference type="EC" id="1.14.14.154" evidence="18"/>
<dbReference type="GO" id="GO:0008168">
    <property type="term" value="F:methyltransferase activity"/>
    <property type="evidence" value="ECO:0007669"/>
    <property type="project" value="UniProtKB-KW"/>
</dbReference>
<reference evidence="23" key="2">
    <citation type="journal article" date="2019" name="Curr. Biol.">
        <title>Chromatin organization in early land plants reveals an ancestral association between H3K27me3, transposons, and constitutive heterochromatin.</title>
        <authorList>
            <person name="Montgomery S.A."/>
            <person name="Tanizawa Y."/>
            <person name="Galik B."/>
            <person name="Wang N."/>
            <person name="Ito T."/>
            <person name="Mochizuki T."/>
            <person name="Akimcheva S."/>
            <person name="Bowman J."/>
            <person name="Cognat V."/>
            <person name="Drouard L."/>
            <person name="Ekker H."/>
            <person name="Houng S."/>
            <person name="Kohchi T."/>
            <person name="Lin S."/>
            <person name="Liu L.D."/>
            <person name="Nakamura Y."/>
            <person name="Valeeva L.R."/>
            <person name="Shakirov E.V."/>
            <person name="Shippen D.E."/>
            <person name="Wei W."/>
            <person name="Yagura M."/>
            <person name="Yamaoka S."/>
            <person name="Yamato K.T."/>
            <person name="Liu C."/>
            <person name="Berger F."/>
        </authorList>
    </citation>
    <scope>NUCLEOTIDE SEQUENCE [LARGE SCALE GENOMIC DNA]</scope>
    <source>
        <strain evidence="23">Tak-1</strain>
    </source>
</reference>